<dbReference type="PROSITE" id="PS00731">
    <property type="entry name" value="AP_NUCLEASE_F2_3"/>
    <property type="match status" value="1"/>
</dbReference>
<dbReference type="CDD" id="cd00019">
    <property type="entry name" value="AP2Ec"/>
    <property type="match status" value="1"/>
</dbReference>
<evidence type="ECO:0000259" key="8">
    <source>
        <dbReference type="Pfam" id="PF01261"/>
    </source>
</evidence>
<feature type="binding site" evidence="7">
    <location>
        <position position="182"/>
    </location>
    <ligand>
        <name>Zn(2+)</name>
        <dbReference type="ChEBI" id="CHEBI:29105"/>
        <label>3</label>
    </ligand>
</feature>
<comment type="caution">
    <text evidence="10">The sequence shown here is derived from an EMBL/GenBank/DDBJ whole genome shotgun (WGS) entry which is preliminary data.</text>
</comment>
<comment type="function">
    <text evidence="7">Endonuclease IV plays a role in DNA repair. It cleaves phosphodiester bonds at apurinic or apyrimidinic (AP) sites, generating a 3'-hydroxyl group and a 5'-terminal sugar phosphate.</text>
</comment>
<feature type="binding site" evidence="7">
    <location>
        <position position="229"/>
    </location>
    <ligand>
        <name>Zn(2+)</name>
        <dbReference type="ChEBI" id="CHEBI:29105"/>
        <label>3</label>
    </ligand>
</feature>
<evidence type="ECO:0000313" key="9">
    <source>
        <dbReference type="EMBL" id="HEA86425.1"/>
    </source>
</evidence>
<comment type="similarity">
    <text evidence="1 7">Belongs to the AP endonuclease 2 family.</text>
</comment>
<dbReference type="GO" id="GO:0003677">
    <property type="term" value="F:DNA binding"/>
    <property type="evidence" value="ECO:0007669"/>
    <property type="project" value="InterPro"/>
</dbReference>
<feature type="binding site" evidence="7">
    <location>
        <position position="145"/>
    </location>
    <ligand>
        <name>Zn(2+)</name>
        <dbReference type="ChEBI" id="CHEBI:29105"/>
        <label>1</label>
    </ligand>
</feature>
<dbReference type="GO" id="GO:0003906">
    <property type="term" value="F:DNA-(apurinic or apyrimidinic site) endonuclease activity"/>
    <property type="evidence" value="ECO:0007669"/>
    <property type="project" value="TreeGrafter"/>
</dbReference>
<keyword evidence="7" id="KW-0540">Nuclease</keyword>
<keyword evidence="7" id="KW-0255">Endonuclease</keyword>
<dbReference type="InterPro" id="IPR018246">
    <property type="entry name" value="AP_endonuc_F2_Zn_BS"/>
</dbReference>
<dbReference type="GO" id="GO:0008270">
    <property type="term" value="F:zinc ion binding"/>
    <property type="evidence" value="ECO:0007669"/>
    <property type="project" value="UniProtKB-UniRule"/>
</dbReference>
<feature type="binding site" evidence="7">
    <location>
        <position position="261"/>
    </location>
    <ligand>
        <name>Zn(2+)</name>
        <dbReference type="ChEBI" id="CHEBI:29105"/>
        <label>2</label>
    </ligand>
</feature>
<dbReference type="GO" id="GO:0008081">
    <property type="term" value="F:phosphoric diester hydrolase activity"/>
    <property type="evidence" value="ECO:0007669"/>
    <property type="project" value="TreeGrafter"/>
</dbReference>
<evidence type="ECO:0000313" key="10">
    <source>
        <dbReference type="EMBL" id="HFJ54349.1"/>
    </source>
</evidence>
<evidence type="ECO:0000256" key="3">
    <source>
        <dbReference type="ARBA" id="ARBA00022763"/>
    </source>
</evidence>
<keyword evidence="6 7" id="KW-0234">DNA repair</keyword>
<protein>
    <recommendedName>
        <fullName evidence="7">Probable endonuclease 4</fullName>
        <ecNumber evidence="7">3.1.21.2</ecNumber>
    </recommendedName>
    <alternativeName>
        <fullName evidence="7">Endodeoxyribonuclease IV</fullName>
    </alternativeName>
    <alternativeName>
        <fullName evidence="7">Endonuclease IV</fullName>
    </alternativeName>
</protein>
<dbReference type="NCBIfam" id="TIGR00587">
    <property type="entry name" value="nfo"/>
    <property type="match status" value="1"/>
</dbReference>
<dbReference type="EC" id="3.1.21.2" evidence="7"/>
<dbReference type="SUPFAM" id="SSF51658">
    <property type="entry name" value="Xylose isomerase-like"/>
    <property type="match status" value="1"/>
</dbReference>
<organism evidence="10">
    <name type="scientific">candidate division WOR-3 bacterium</name>
    <dbReference type="NCBI Taxonomy" id="2052148"/>
    <lineage>
        <taxon>Bacteria</taxon>
        <taxon>Bacteria division WOR-3</taxon>
    </lineage>
</organism>
<gene>
    <name evidence="7" type="primary">nfo</name>
    <name evidence="9" type="ORF">ENP94_00205</name>
    <name evidence="10" type="ORF">ENS16_06655</name>
</gene>
<dbReference type="EMBL" id="DSTU01000008">
    <property type="protein sequence ID" value="HFJ54349.1"/>
    <property type="molecule type" value="Genomic_DNA"/>
</dbReference>
<dbReference type="GO" id="GO:0008833">
    <property type="term" value="F:deoxyribonuclease IV (phage-T4-induced) activity"/>
    <property type="evidence" value="ECO:0007669"/>
    <property type="project" value="UniProtKB-UniRule"/>
</dbReference>
<sequence length="282" mass="32376">MIKMRFGFHISIAGGFANVRPRAEELNCDTIQLFTRSPRGWSASPLKEEDVGRFREEIRKSEISPVFAHAPYLPNLAATDPELKRRSITTIADDLKRCETLGIDFLVVHVGKAMGTDEKSALRRVAENINRIFRLAPNRVKILLENTAGMGSEIGYRFEQIAEIIEQVEDRDRLGVTLDTAHSFEAGYDWRTRPAIDETLRQFDRAIGFSRLYLIHLNDSKTPFNSRVDRHWHIGKGEIGIEGFREIVNHPLLRKLPGIMETPRTSIRDDRENMRIVRSLVR</sequence>
<feature type="binding site" evidence="7">
    <location>
        <position position="69"/>
    </location>
    <ligand>
        <name>Zn(2+)</name>
        <dbReference type="ChEBI" id="CHEBI:29105"/>
        <label>1</label>
    </ligand>
</feature>
<accession>A0A7C3EMT5</accession>
<evidence type="ECO:0000256" key="7">
    <source>
        <dbReference type="HAMAP-Rule" id="MF_00152"/>
    </source>
</evidence>
<dbReference type="PANTHER" id="PTHR21445">
    <property type="entry name" value="ENDONUCLEASE IV ENDODEOXYRIBONUCLEASE IV"/>
    <property type="match status" value="1"/>
</dbReference>
<dbReference type="InterPro" id="IPR013022">
    <property type="entry name" value="Xyl_isomerase-like_TIM-brl"/>
</dbReference>
<comment type="cofactor">
    <cofactor evidence="7">
        <name>Zn(2+)</name>
        <dbReference type="ChEBI" id="CHEBI:29105"/>
    </cofactor>
    <text evidence="7">Binds 3 Zn(2+) ions.</text>
</comment>
<evidence type="ECO:0000256" key="2">
    <source>
        <dbReference type="ARBA" id="ARBA00022723"/>
    </source>
</evidence>
<dbReference type="EMBL" id="DSLG01000001">
    <property type="protein sequence ID" value="HEA86425.1"/>
    <property type="molecule type" value="Genomic_DNA"/>
</dbReference>
<proteinExistence type="inferred from homology"/>
<feature type="binding site" evidence="7">
    <location>
        <position position="216"/>
    </location>
    <ligand>
        <name>Zn(2+)</name>
        <dbReference type="ChEBI" id="CHEBI:29105"/>
        <label>2</label>
    </ligand>
</feature>
<dbReference type="PANTHER" id="PTHR21445:SF0">
    <property type="entry name" value="APURINIC-APYRIMIDINIC ENDONUCLEASE"/>
    <property type="match status" value="1"/>
</dbReference>
<feature type="binding site" evidence="7">
    <location>
        <position position="231"/>
    </location>
    <ligand>
        <name>Zn(2+)</name>
        <dbReference type="ChEBI" id="CHEBI:29105"/>
        <label>3</label>
    </ligand>
</feature>
<dbReference type="InterPro" id="IPR036237">
    <property type="entry name" value="Xyl_isomerase-like_sf"/>
</dbReference>
<dbReference type="GO" id="GO:0006284">
    <property type="term" value="P:base-excision repair"/>
    <property type="evidence" value="ECO:0007669"/>
    <property type="project" value="TreeGrafter"/>
</dbReference>
<feature type="domain" description="Xylose isomerase-like TIM barrel" evidence="8">
    <location>
        <begin position="22"/>
        <end position="266"/>
    </location>
</feature>
<keyword evidence="3 7" id="KW-0227">DNA damage</keyword>
<evidence type="ECO:0000256" key="5">
    <source>
        <dbReference type="ARBA" id="ARBA00022833"/>
    </source>
</evidence>
<name>A0A7C3EMT5_UNCW3</name>
<dbReference type="HAMAP" id="MF_00152">
    <property type="entry name" value="Nfo"/>
    <property type="match status" value="1"/>
</dbReference>
<keyword evidence="5 7" id="KW-0862">Zinc</keyword>
<dbReference type="SMART" id="SM00518">
    <property type="entry name" value="AP2Ec"/>
    <property type="match status" value="1"/>
</dbReference>
<dbReference type="InterPro" id="IPR001719">
    <property type="entry name" value="AP_endonuc_2"/>
</dbReference>
<comment type="catalytic activity">
    <reaction evidence="7">
        <text>Endonucleolytic cleavage to 5'-phosphooligonucleotide end-products.</text>
        <dbReference type="EC" id="3.1.21.2"/>
    </reaction>
</comment>
<feature type="binding site" evidence="7">
    <location>
        <position position="145"/>
    </location>
    <ligand>
        <name>Zn(2+)</name>
        <dbReference type="ChEBI" id="CHEBI:29105"/>
        <label>2</label>
    </ligand>
</feature>
<dbReference type="FunFam" id="3.20.20.150:FF:000001">
    <property type="entry name" value="Probable endonuclease 4"/>
    <property type="match status" value="1"/>
</dbReference>
<evidence type="ECO:0000256" key="4">
    <source>
        <dbReference type="ARBA" id="ARBA00022801"/>
    </source>
</evidence>
<dbReference type="PROSITE" id="PS51432">
    <property type="entry name" value="AP_NUCLEASE_F2_4"/>
    <property type="match status" value="1"/>
</dbReference>
<dbReference type="Gene3D" id="3.20.20.150">
    <property type="entry name" value="Divalent-metal-dependent TIM barrel enzymes"/>
    <property type="match status" value="1"/>
</dbReference>
<feature type="binding site" evidence="7">
    <location>
        <position position="109"/>
    </location>
    <ligand>
        <name>Zn(2+)</name>
        <dbReference type="ChEBI" id="CHEBI:29105"/>
        <label>1</label>
    </ligand>
</feature>
<dbReference type="Pfam" id="PF01261">
    <property type="entry name" value="AP_endonuc_2"/>
    <property type="match status" value="1"/>
</dbReference>
<keyword evidence="2 7" id="KW-0479">Metal-binding</keyword>
<keyword evidence="4 7" id="KW-0378">Hydrolase</keyword>
<evidence type="ECO:0000256" key="1">
    <source>
        <dbReference type="ARBA" id="ARBA00005340"/>
    </source>
</evidence>
<evidence type="ECO:0000256" key="6">
    <source>
        <dbReference type="ARBA" id="ARBA00023204"/>
    </source>
</evidence>
<feature type="binding site" evidence="7">
    <location>
        <position position="179"/>
    </location>
    <ligand>
        <name>Zn(2+)</name>
        <dbReference type="ChEBI" id="CHEBI:29105"/>
        <label>2</label>
    </ligand>
</feature>
<dbReference type="AlphaFoldDB" id="A0A7C3EMT5"/>
<reference evidence="10" key="1">
    <citation type="journal article" date="2020" name="mSystems">
        <title>Genome- and Community-Level Interaction Insights into Carbon Utilization and Element Cycling Functions of Hydrothermarchaeota in Hydrothermal Sediment.</title>
        <authorList>
            <person name="Zhou Z."/>
            <person name="Liu Y."/>
            <person name="Xu W."/>
            <person name="Pan J."/>
            <person name="Luo Z.H."/>
            <person name="Li M."/>
        </authorList>
    </citation>
    <scope>NUCLEOTIDE SEQUENCE [LARGE SCALE GENOMIC DNA]</scope>
    <source>
        <strain evidence="9">SpSt-265</strain>
        <strain evidence="10">SpSt-465</strain>
    </source>
</reference>